<dbReference type="Gene3D" id="1.10.357.10">
    <property type="entry name" value="Tetracycline Repressor, domain 2"/>
    <property type="match status" value="1"/>
</dbReference>
<feature type="domain" description="HTH cro/C1-type" evidence="7">
    <location>
        <begin position="32"/>
        <end position="74"/>
    </location>
</feature>
<dbReference type="SMART" id="SM00530">
    <property type="entry name" value="HTH_XRE"/>
    <property type="match status" value="1"/>
</dbReference>
<keyword evidence="4" id="KW-0804">Transcription</keyword>
<dbReference type="InterPro" id="IPR001647">
    <property type="entry name" value="HTH_TetR"/>
</dbReference>
<dbReference type="Gene3D" id="1.10.260.40">
    <property type="entry name" value="lambda repressor-like DNA-binding domains"/>
    <property type="match status" value="1"/>
</dbReference>
<dbReference type="InterPro" id="IPR036271">
    <property type="entry name" value="Tet_transcr_reg_TetR-rel_C_sf"/>
</dbReference>
<evidence type="ECO:0000256" key="4">
    <source>
        <dbReference type="ARBA" id="ARBA00023163"/>
    </source>
</evidence>
<dbReference type="PANTHER" id="PTHR30055">
    <property type="entry name" value="HTH-TYPE TRANSCRIPTIONAL REGULATOR RUTR"/>
    <property type="match status" value="1"/>
</dbReference>
<dbReference type="PRINTS" id="PR00455">
    <property type="entry name" value="HTHTETR"/>
</dbReference>
<evidence type="ECO:0000256" key="5">
    <source>
        <dbReference type="PROSITE-ProRule" id="PRU00335"/>
    </source>
</evidence>
<evidence type="ECO:0000313" key="10">
    <source>
        <dbReference type="Proteomes" id="UP000094793"/>
    </source>
</evidence>
<dbReference type="InterPro" id="IPR001387">
    <property type="entry name" value="Cro/C1-type_HTH"/>
</dbReference>
<keyword evidence="1" id="KW-0678">Repressor</keyword>
<dbReference type="PATRIC" id="fig|1703.10.peg.3188"/>
<dbReference type="GO" id="GO:0000976">
    <property type="term" value="F:transcription cis-regulatory region binding"/>
    <property type="evidence" value="ECO:0007669"/>
    <property type="project" value="TreeGrafter"/>
</dbReference>
<gene>
    <name evidence="9" type="ORF">BLSMQ_3083</name>
</gene>
<dbReference type="SUPFAM" id="SSF47413">
    <property type="entry name" value="lambda repressor-like DNA-binding domains"/>
    <property type="match status" value="1"/>
</dbReference>
<dbReference type="Proteomes" id="UP000094793">
    <property type="component" value="Chromosome"/>
</dbReference>
<dbReference type="SUPFAM" id="SSF48498">
    <property type="entry name" value="Tetracyclin repressor-like, C-terminal domain"/>
    <property type="match status" value="1"/>
</dbReference>
<evidence type="ECO:0000256" key="6">
    <source>
        <dbReference type="SAM" id="MobiDB-lite"/>
    </source>
</evidence>
<dbReference type="KEGG" id="blin:BLSMQ_3083"/>
<dbReference type="SUPFAM" id="SSF46689">
    <property type="entry name" value="Homeodomain-like"/>
    <property type="match status" value="1"/>
</dbReference>
<keyword evidence="2" id="KW-0805">Transcription regulation</keyword>
<keyword evidence="3 5" id="KW-0238">DNA-binding</keyword>
<evidence type="ECO:0000259" key="7">
    <source>
        <dbReference type="PROSITE" id="PS50943"/>
    </source>
</evidence>
<reference evidence="10" key="1">
    <citation type="submission" date="2016-09" db="EMBL/GenBank/DDBJ databases">
        <title>Complete Genome Sequence of Brevibacterium linens SMQ-1335.</title>
        <authorList>
            <person name="de Melo A.G."/>
            <person name="Labrie S.J."/>
            <person name="Dumaresq J."/>
            <person name="Roberts R.J."/>
            <person name="Tremblay D.M."/>
            <person name="Moineau S."/>
        </authorList>
    </citation>
    <scope>NUCLEOTIDE SEQUENCE [LARGE SCALE GENOMIC DNA]</scope>
    <source>
        <strain evidence="10">SMQ-1335</strain>
    </source>
</reference>
<accession>A0A1D7W743</accession>
<name>A0A1D7W743_BREAU</name>
<evidence type="ECO:0000259" key="8">
    <source>
        <dbReference type="PROSITE" id="PS50977"/>
    </source>
</evidence>
<dbReference type="Pfam" id="PF13977">
    <property type="entry name" value="TetR_C_6"/>
    <property type="match status" value="1"/>
</dbReference>
<evidence type="ECO:0000256" key="3">
    <source>
        <dbReference type="ARBA" id="ARBA00023125"/>
    </source>
</evidence>
<dbReference type="InterPro" id="IPR009057">
    <property type="entry name" value="Homeodomain-like_sf"/>
</dbReference>
<dbReference type="CDD" id="cd00093">
    <property type="entry name" value="HTH_XRE"/>
    <property type="match status" value="1"/>
</dbReference>
<dbReference type="EMBL" id="CP017150">
    <property type="protein sequence ID" value="AOP54785.1"/>
    <property type="molecule type" value="Genomic_DNA"/>
</dbReference>
<organism evidence="9 10">
    <name type="scientific">Brevibacterium aurantiacum</name>
    <dbReference type="NCBI Taxonomy" id="273384"/>
    <lineage>
        <taxon>Bacteria</taxon>
        <taxon>Bacillati</taxon>
        <taxon>Actinomycetota</taxon>
        <taxon>Actinomycetes</taxon>
        <taxon>Micrococcales</taxon>
        <taxon>Brevibacteriaceae</taxon>
        <taxon>Brevibacterium</taxon>
    </lineage>
</organism>
<evidence type="ECO:0000256" key="2">
    <source>
        <dbReference type="ARBA" id="ARBA00023015"/>
    </source>
</evidence>
<dbReference type="InterPro" id="IPR039538">
    <property type="entry name" value="BetI_C"/>
</dbReference>
<dbReference type="InterPro" id="IPR050109">
    <property type="entry name" value="HTH-type_TetR-like_transc_reg"/>
</dbReference>
<evidence type="ECO:0000256" key="1">
    <source>
        <dbReference type="ARBA" id="ARBA00022491"/>
    </source>
</evidence>
<dbReference type="AlphaFoldDB" id="A0A1D7W743"/>
<proteinExistence type="predicted"/>
<dbReference type="PROSITE" id="PS50943">
    <property type="entry name" value="HTH_CROC1"/>
    <property type="match status" value="1"/>
</dbReference>
<protein>
    <submittedName>
        <fullName evidence="9">Transcriptional regulator, TetR family</fullName>
    </submittedName>
</protein>
<feature type="compositionally biased region" description="Basic and acidic residues" evidence="6">
    <location>
        <begin position="111"/>
        <end position="132"/>
    </location>
</feature>
<dbReference type="PROSITE" id="PS50977">
    <property type="entry name" value="HTH_TETR_2"/>
    <property type="match status" value="1"/>
</dbReference>
<feature type="DNA-binding region" description="H-T-H motif" evidence="5">
    <location>
        <begin position="163"/>
        <end position="182"/>
    </location>
</feature>
<dbReference type="InterPro" id="IPR010982">
    <property type="entry name" value="Lambda_DNA-bd_dom_sf"/>
</dbReference>
<feature type="domain" description="HTH tetR-type" evidence="8">
    <location>
        <begin position="140"/>
        <end position="200"/>
    </location>
</feature>
<evidence type="ECO:0000313" key="9">
    <source>
        <dbReference type="EMBL" id="AOP54785.1"/>
    </source>
</evidence>
<dbReference type="Pfam" id="PF00440">
    <property type="entry name" value="TetR_N"/>
    <property type="match status" value="1"/>
</dbReference>
<sequence length="331" mass="36892">MVVDADEGADEKQKSLVARVRRAIGTAGINHSEVARSIGIEPSKLSKSLAGTRKFRVEEISRIAELTEVTTDWLTSGRTTESPRRRIVSDFHRENSRTDMAVPALTVAVETDPKTAETSRDHPHPGHHREPDSTWMSKGTRNRRKIVAAAWELYADRGIDKVRTEDVARACGMTASAINYHFRTKTQLLQAALRYSLEIIGGTRELHEPADPVAALRHFAKVHAGVDDKVRRVWSIWIQSWARAAADEHTRLNLTAVYTEWLDMITGVILAGQRRGSIRMGNTVLMVKSLSIFIDGLGVARSTRQMAVTDDEALRMLEDYLVAHILTPVGT</sequence>
<feature type="region of interest" description="Disordered" evidence="6">
    <location>
        <begin position="111"/>
        <end position="140"/>
    </location>
</feature>
<dbReference type="PANTHER" id="PTHR30055:SF238">
    <property type="entry name" value="MYCOFACTOCIN BIOSYNTHESIS TRANSCRIPTIONAL REGULATOR MFTR-RELATED"/>
    <property type="match status" value="1"/>
</dbReference>
<dbReference type="GO" id="GO:0003700">
    <property type="term" value="F:DNA-binding transcription factor activity"/>
    <property type="evidence" value="ECO:0007669"/>
    <property type="project" value="TreeGrafter"/>
</dbReference>